<organism evidence="9 10">
    <name type="scientific">Caldibacillus thermoamylovorans</name>
    <dbReference type="NCBI Taxonomy" id="35841"/>
    <lineage>
        <taxon>Bacteria</taxon>
        <taxon>Bacillati</taxon>
        <taxon>Bacillota</taxon>
        <taxon>Bacilli</taxon>
        <taxon>Bacillales</taxon>
        <taxon>Bacillaceae</taxon>
        <taxon>Caldibacillus</taxon>
    </lineage>
</organism>
<evidence type="ECO:0000256" key="4">
    <source>
        <dbReference type="ARBA" id="ARBA00022989"/>
    </source>
</evidence>
<evidence type="ECO:0000256" key="1">
    <source>
        <dbReference type="ARBA" id="ARBA00004236"/>
    </source>
</evidence>
<evidence type="ECO:0000256" key="8">
    <source>
        <dbReference type="SAM" id="Phobius"/>
    </source>
</evidence>
<feature type="transmembrane region" description="Helical" evidence="8">
    <location>
        <begin position="37"/>
        <end position="52"/>
    </location>
</feature>
<keyword evidence="5 8" id="KW-0472">Membrane</keyword>
<accession>A0A090KRU5</accession>
<dbReference type="GO" id="GO:0016020">
    <property type="term" value="C:membrane"/>
    <property type="evidence" value="ECO:0007669"/>
    <property type="project" value="InterPro"/>
</dbReference>
<comment type="subcellular location">
    <subcellularLocation>
        <location evidence="1">Cell membrane</location>
    </subcellularLocation>
</comment>
<keyword evidence="2" id="KW-1003">Cell membrane</keyword>
<feature type="region of interest" description="Disordered" evidence="7">
    <location>
        <begin position="75"/>
        <end position="97"/>
    </location>
</feature>
<keyword evidence="3 8" id="KW-0812">Transmembrane</keyword>
<evidence type="ECO:0000256" key="2">
    <source>
        <dbReference type="ARBA" id="ARBA00022475"/>
    </source>
</evidence>
<dbReference type="InterPro" id="IPR022781">
    <property type="entry name" value="Flagellar_biosynth_FliO"/>
</dbReference>
<evidence type="ECO:0008006" key="11">
    <source>
        <dbReference type="Google" id="ProtNLM"/>
    </source>
</evidence>
<keyword evidence="6" id="KW-0175">Coiled coil</keyword>
<sequence>MENKTVILDSNNGYLNISLFHFLKVGGSSKIMNRMKSALLIILIMTSSLFNVDEMTVQAERNVNDSVYEYFQQQDEGADQEKTENKSLPPKNETAEAPSQKVGVTAWDIVKTIFMLVIVIGMLFGLLKWLQKKNNVSPSVQTMKNLGGTNLGGNRSVQMIKVGNSILVVGIGENVELLKEINDEQEVNMIIDQFHNRMEQMVKPQDMISKLTAHLKTKKENAEENQSFKKELEKQLHGIAEKRRKAYEENVEKGFKDK</sequence>
<dbReference type="AlphaFoldDB" id="A0A090KRU5"/>
<dbReference type="Proteomes" id="UP000040576">
    <property type="component" value="Unassembled WGS sequence"/>
</dbReference>
<evidence type="ECO:0000256" key="5">
    <source>
        <dbReference type="ARBA" id="ARBA00023136"/>
    </source>
</evidence>
<keyword evidence="10" id="KW-1185">Reference proteome</keyword>
<gene>
    <name evidence="9" type="ORF">BT1A1_1575</name>
</gene>
<evidence type="ECO:0000256" key="3">
    <source>
        <dbReference type="ARBA" id="ARBA00022692"/>
    </source>
</evidence>
<evidence type="ECO:0000256" key="7">
    <source>
        <dbReference type="SAM" id="MobiDB-lite"/>
    </source>
</evidence>
<dbReference type="Pfam" id="PF04347">
    <property type="entry name" value="FliO"/>
    <property type="match status" value="1"/>
</dbReference>
<proteinExistence type="predicted"/>
<feature type="coiled-coil region" evidence="6">
    <location>
        <begin position="215"/>
        <end position="249"/>
    </location>
</feature>
<evidence type="ECO:0000313" key="10">
    <source>
        <dbReference type="Proteomes" id="UP000040576"/>
    </source>
</evidence>
<dbReference type="GO" id="GO:0044781">
    <property type="term" value="P:bacterial-type flagellum organization"/>
    <property type="evidence" value="ECO:0007669"/>
    <property type="project" value="InterPro"/>
</dbReference>
<feature type="transmembrane region" description="Helical" evidence="8">
    <location>
        <begin position="109"/>
        <end position="127"/>
    </location>
</feature>
<keyword evidence="4 8" id="KW-1133">Transmembrane helix</keyword>
<dbReference type="EMBL" id="CCRF01000045">
    <property type="protein sequence ID" value="CEE01404.1"/>
    <property type="molecule type" value="Genomic_DNA"/>
</dbReference>
<evidence type="ECO:0000256" key="6">
    <source>
        <dbReference type="SAM" id="Coils"/>
    </source>
</evidence>
<evidence type="ECO:0000313" key="9">
    <source>
        <dbReference type="EMBL" id="CEE01404.1"/>
    </source>
</evidence>
<protein>
    <recommendedName>
        <fullName evidence="11">Flagellar biosynthesis protein FliZ</fullName>
    </recommendedName>
</protein>
<name>A0A090KRU5_9BACI</name>
<reference evidence="9 10" key="1">
    <citation type="submission" date="2014-07" db="EMBL/GenBank/DDBJ databases">
        <authorList>
            <person name="Wibberg Daniel"/>
        </authorList>
    </citation>
    <scope>NUCLEOTIDE SEQUENCE [LARGE SCALE GENOMIC DNA]</scope>
</reference>